<keyword evidence="7" id="KW-0449">Lipoprotein</keyword>
<evidence type="ECO:0000256" key="5">
    <source>
        <dbReference type="ARBA" id="ARBA00023136"/>
    </source>
</evidence>
<dbReference type="NCBIfam" id="TIGR02887">
    <property type="entry name" value="spore_ger_x_C"/>
    <property type="match status" value="1"/>
</dbReference>
<gene>
    <name evidence="10" type="ORF">O3V59_08455</name>
</gene>
<dbReference type="PANTHER" id="PTHR35789:SF1">
    <property type="entry name" value="SPORE GERMINATION PROTEIN B3"/>
    <property type="match status" value="1"/>
</dbReference>
<dbReference type="Gene3D" id="3.30.300.210">
    <property type="entry name" value="Nutrient germinant receptor protein C, domain 3"/>
    <property type="match status" value="1"/>
</dbReference>
<feature type="domain" description="Spore germination GerAC-like C-terminal" evidence="8">
    <location>
        <begin position="211"/>
        <end position="383"/>
    </location>
</feature>
<evidence type="ECO:0000256" key="6">
    <source>
        <dbReference type="ARBA" id="ARBA00023139"/>
    </source>
</evidence>
<reference evidence="10" key="1">
    <citation type="submission" date="2022-12" db="EMBL/GenBank/DDBJ databases">
        <title>Draft genome sequence of the thermophilic strain Brevibacillus thermoruber HT42, isolated from Los Humeros, Puebla, Mexico, with biotechnological potential.</title>
        <authorList>
            <person name="Lara Sanchez J."/>
            <person name="Solis Palacios R."/>
            <person name="Bustos Baena A.S."/>
            <person name="Ruz Baez A.E."/>
            <person name="Espinosa Luna G."/>
            <person name="Oliart Ros R.M."/>
        </authorList>
    </citation>
    <scope>NUCLEOTIDE SEQUENCE</scope>
    <source>
        <strain evidence="10">HT42</strain>
    </source>
</reference>
<proteinExistence type="inferred from homology"/>
<dbReference type="AlphaFoldDB" id="A0A9X3TQ19"/>
<keyword evidence="3" id="KW-0309">Germination</keyword>
<evidence type="ECO:0000256" key="2">
    <source>
        <dbReference type="ARBA" id="ARBA00007886"/>
    </source>
</evidence>
<evidence type="ECO:0000259" key="8">
    <source>
        <dbReference type="Pfam" id="PF05504"/>
    </source>
</evidence>
<dbReference type="EMBL" id="JAPYYP010000007">
    <property type="protein sequence ID" value="MDA5108390.1"/>
    <property type="molecule type" value="Genomic_DNA"/>
</dbReference>
<name>A0A9X3TQ19_9BACL</name>
<dbReference type="InterPro" id="IPR057336">
    <property type="entry name" value="GerAC_N"/>
</dbReference>
<dbReference type="Proteomes" id="UP001151071">
    <property type="component" value="Unassembled WGS sequence"/>
</dbReference>
<dbReference type="InterPro" id="IPR008844">
    <property type="entry name" value="Spore_GerAC-like"/>
</dbReference>
<comment type="subcellular location">
    <subcellularLocation>
        <location evidence="1">Membrane</location>
        <topology evidence="1">Lipid-anchor</topology>
    </subcellularLocation>
</comment>
<keyword evidence="6" id="KW-0564">Palmitate</keyword>
<dbReference type="PROSITE" id="PS51257">
    <property type="entry name" value="PROKAR_LIPOPROTEIN"/>
    <property type="match status" value="1"/>
</dbReference>
<sequence length="387" mass="44413">MGNGWRRAVCLFAAVTMLTGCWDRRELEERTSVVAIAVDAVPGKEELYRVTVQIPIPIKIIGSGGKGGGTSENVVKIMSVTGRTMLDAMSNLQRRLNQRLFIGHTRVLAISEEVARKGMRHIMDSFRRDPQIRRLMWPIIVKGEASTLLKIKPKLVQVPVVYLMDLIESGSKLEIIPDQTLGDYFIQTSNKTMNPYLNYVEASADQVKWIGLAVFSGQRMVGVLNDMQSWVLLQLRNKEKGGDVVIPMPGYKGEFVTFRPHFISTKLHVLEHYGSGGQTHHDTHGARYTVELQGDIVEMTKPLQMDPKAYIQEMQKLIKQEMEKRARNLIRILQKEYRSDVLKLGSSLRAHHYHDYWKKHDWNKEFPNFPIQVEYIIKLRRLGMETQ</sequence>
<evidence type="ECO:0000256" key="4">
    <source>
        <dbReference type="ARBA" id="ARBA00022729"/>
    </source>
</evidence>
<evidence type="ECO:0000256" key="1">
    <source>
        <dbReference type="ARBA" id="ARBA00004635"/>
    </source>
</evidence>
<evidence type="ECO:0000313" key="10">
    <source>
        <dbReference type="EMBL" id="MDA5108390.1"/>
    </source>
</evidence>
<dbReference type="RefSeq" id="WP_271139907.1">
    <property type="nucleotide sequence ID" value="NZ_JAPYYP010000007.1"/>
</dbReference>
<dbReference type="InterPro" id="IPR038501">
    <property type="entry name" value="Spore_GerAC_C_sf"/>
</dbReference>
<evidence type="ECO:0000313" key="11">
    <source>
        <dbReference type="Proteomes" id="UP001151071"/>
    </source>
</evidence>
<dbReference type="InterPro" id="IPR046953">
    <property type="entry name" value="Spore_GerAC-like_C"/>
</dbReference>
<dbReference type="PANTHER" id="PTHR35789">
    <property type="entry name" value="SPORE GERMINATION PROTEIN B3"/>
    <property type="match status" value="1"/>
</dbReference>
<keyword evidence="4" id="KW-0732">Signal</keyword>
<protein>
    <submittedName>
        <fullName evidence="10">Ger(X)C family spore germination protein</fullName>
    </submittedName>
</protein>
<evidence type="ECO:0000259" key="9">
    <source>
        <dbReference type="Pfam" id="PF25198"/>
    </source>
</evidence>
<comment type="similarity">
    <text evidence="2">Belongs to the GerABKC lipoprotein family.</text>
</comment>
<evidence type="ECO:0000256" key="7">
    <source>
        <dbReference type="ARBA" id="ARBA00023288"/>
    </source>
</evidence>
<accession>A0A9X3TQ19</accession>
<dbReference type="GO" id="GO:0016020">
    <property type="term" value="C:membrane"/>
    <property type="evidence" value="ECO:0007669"/>
    <property type="project" value="UniProtKB-SubCell"/>
</dbReference>
<evidence type="ECO:0000256" key="3">
    <source>
        <dbReference type="ARBA" id="ARBA00022544"/>
    </source>
</evidence>
<keyword evidence="11" id="KW-1185">Reference proteome</keyword>
<feature type="domain" description="Spore germination protein N-terminal" evidence="9">
    <location>
        <begin position="23"/>
        <end position="201"/>
    </location>
</feature>
<organism evidence="10 11">
    <name type="scientific">Brevibacillus thermoruber</name>
    <dbReference type="NCBI Taxonomy" id="33942"/>
    <lineage>
        <taxon>Bacteria</taxon>
        <taxon>Bacillati</taxon>
        <taxon>Bacillota</taxon>
        <taxon>Bacilli</taxon>
        <taxon>Bacillales</taxon>
        <taxon>Paenibacillaceae</taxon>
        <taxon>Brevibacillus</taxon>
    </lineage>
</organism>
<dbReference type="Pfam" id="PF05504">
    <property type="entry name" value="Spore_GerAC"/>
    <property type="match status" value="1"/>
</dbReference>
<dbReference type="Pfam" id="PF25198">
    <property type="entry name" value="Spore_GerAC_N"/>
    <property type="match status" value="1"/>
</dbReference>
<dbReference type="GO" id="GO:0009847">
    <property type="term" value="P:spore germination"/>
    <property type="evidence" value="ECO:0007669"/>
    <property type="project" value="InterPro"/>
</dbReference>
<keyword evidence="5" id="KW-0472">Membrane</keyword>
<comment type="caution">
    <text evidence="10">The sequence shown here is derived from an EMBL/GenBank/DDBJ whole genome shotgun (WGS) entry which is preliminary data.</text>
</comment>